<dbReference type="Gene3D" id="1.10.375.10">
    <property type="entry name" value="Human Immunodeficiency Virus Type 1 Capsid Protein"/>
    <property type="match status" value="1"/>
</dbReference>
<reference evidence="3" key="2">
    <citation type="submission" date="2025-09" db="UniProtKB">
        <authorList>
            <consortium name="Ensembl"/>
        </authorList>
    </citation>
    <scope>IDENTIFICATION</scope>
</reference>
<organism evidence="3 4">
    <name type="scientific">Amazona collaria</name>
    <name type="common">yellow-billed parrot</name>
    <dbReference type="NCBI Taxonomy" id="241587"/>
    <lineage>
        <taxon>Eukaryota</taxon>
        <taxon>Metazoa</taxon>
        <taxon>Chordata</taxon>
        <taxon>Craniata</taxon>
        <taxon>Vertebrata</taxon>
        <taxon>Euteleostomi</taxon>
        <taxon>Archelosauria</taxon>
        <taxon>Archosauria</taxon>
        <taxon>Dinosauria</taxon>
        <taxon>Saurischia</taxon>
        <taxon>Theropoda</taxon>
        <taxon>Coelurosauria</taxon>
        <taxon>Aves</taxon>
        <taxon>Neognathae</taxon>
        <taxon>Neoaves</taxon>
        <taxon>Telluraves</taxon>
        <taxon>Australaves</taxon>
        <taxon>Psittaciformes</taxon>
        <taxon>Psittacidae</taxon>
        <taxon>Amazona</taxon>
    </lineage>
</organism>
<dbReference type="GO" id="GO:0019068">
    <property type="term" value="P:virion assembly"/>
    <property type="evidence" value="ECO:0007669"/>
    <property type="project" value="InterPro"/>
</dbReference>
<dbReference type="AlphaFoldDB" id="A0A8B9G5X8"/>
<dbReference type="Pfam" id="PF02093">
    <property type="entry name" value="Gag_p30"/>
    <property type="match status" value="1"/>
</dbReference>
<dbReference type="InterPro" id="IPR003036">
    <property type="entry name" value="Gag_P30"/>
</dbReference>
<accession>A0A8B9G5X8</accession>
<feature type="domain" description="Core shell protein Gag P30" evidence="2">
    <location>
        <begin position="77"/>
        <end position="203"/>
    </location>
</feature>
<evidence type="ECO:0000313" key="3">
    <source>
        <dbReference type="Ensembl" id="ENSACOP00000018591.1"/>
    </source>
</evidence>
<evidence type="ECO:0000313" key="4">
    <source>
        <dbReference type="Proteomes" id="UP000694522"/>
    </source>
</evidence>
<evidence type="ECO:0000259" key="2">
    <source>
        <dbReference type="Pfam" id="PF02093"/>
    </source>
</evidence>
<reference evidence="3" key="1">
    <citation type="submission" date="2025-08" db="UniProtKB">
        <authorList>
            <consortium name="Ensembl"/>
        </authorList>
    </citation>
    <scope>IDENTIFICATION</scope>
</reference>
<dbReference type="PANTHER" id="PTHR33166">
    <property type="entry name" value="GAG_P30 DOMAIN-CONTAINING PROTEIN"/>
    <property type="match status" value="1"/>
</dbReference>
<dbReference type="InterPro" id="IPR008919">
    <property type="entry name" value="Retrov_capsid_N"/>
</dbReference>
<dbReference type="SUPFAM" id="SSF47943">
    <property type="entry name" value="Retrovirus capsid protein, N-terminal core domain"/>
    <property type="match status" value="1"/>
</dbReference>
<feature type="compositionally biased region" description="Polar residues" evidence="1">
    <location>
        <begin position="148"/>
        <end position="157"/>
    </location>
</feature>
<proteinExistence type="predicted"/>
<name>A0A8B9G5X8_9PSIT</name>
<evidence type="ECO:0000256" key="1">
    <source>
        <dbReference type="SAM" id="MobiDB-lite"/>
    </source>
</evidence>
<dbReference type="InterPro" id="IPR050462">
    <property type="entry name" value="Retroviral_Gag-Pol_poly"/>
</dbReference>
<feature type="region of interest" description="Disordered" evidence="1">
    <location>
        <begin position="139"/>
        <end position="167"/>
    </location>
</feature>
<dbReference type="Proteomes" id="UP000694522">
    <property type="component" value="Unplaced"/>
</dbReference>
<dbReference type="Ensembl" id="ENSACOT00000019260.1">
    <property type="protein sequence ID" value="ENSACOP00000018591.1"/>
    <property type="gene ID" value="ENSACOG00000012815.1"/>
</dbReference>
<sequence length="203" mass="22842">NSFGDPDGTPPVSLRGSVGSRDLQPAPRDSRGEPLIPGPTSSKQDPWDKVKEAFFLIKEIGVQVSYWALGFPFSITDLRSWKDIAGVYREDPERVAKVETIIRTQDPDWSDLQVILDTLLDDTEKKMVLSTAKKQVEGAHANGDLQGSVEQNFPSTNPERDPNLPGPKGMLTRYQRWILFGIRHGMPKALNWSKIYEIRQEPN</sequence>
<feature type="region of interest" description="Disordered" evidence="1">
    <location>
        <begin position="1"/>
        <end position="45"/>
    </location>
</feature>
<protein>
    <recommendedName>
        <fullName evidence="2">Core shell protein Gag P30 domain-containing protein</fullName>
    </recommendedName>
</protein>
<keyword evidence="4" id="KW-1185">Reference proteome</keyword>